<proteinExistence type="predicted"/>
<evidence type="ECO:0000313" key="2">
    <source>
        <dbReference type="EMBL" id="QHU15445.1"/>
    </source>
</evidence>
<sequence length="145" mass="15388">MADKAAINSVTIVVQVGVIVMILLGSVTFNRGETCSLDKGIPTPSVNTAGLVGMIGVVFSLALVVVLCSILKRNMSDIWPFAQVSLAGVFLLLLVQSFTVSKIRKDYQNSDNECIKTDAKEIDWVTAGLSLVFLVSAVVAVATAR</sequence>
<feature type="transmembrane region" description="Helical" evidence="1">
    <location>
        <begin position="7"/>
        <end position="29"/>
    </location>
</feature>
<protein>
    <submittedName>
        <fullName evidence="2">Uncharacterized protein</fullName>
    </submittedName>
</protein>
<keyword evidence="1" id="KW-0812">Transmembrane</keyword>
<keyword evidence="1" id="KW-0472">Membrane</keyword>
<evidence type="ECO:0000256" key="1">
    <source>
        <dbReference type="SAM" id="Phobius"/>
    </source>
</evidence>
<keyword evidence="1" id="KW-1133">Transmembrane helix</keyword>
<accession>A0A6C0KBR1</accession>
<feature type="transmembrane region" description="Helical" evidence="1">
    <location>
        <begin position="124"/>
        <end position="144"/>
    </location>
</feature>
<dbReference type="AlphaFoldDB" id="A0A6C0KBR1"/>
<name>A0A6C0KBR1_9ZZZZ</name>
<organism evidence="2">
    <name type="scientific">viral metagenome</name>
    <dbReference type="NCBI Taxonomy" id="1070528"/>
    <lineage>
        <taxon>unclassified sequences</taxon>
        <taxon>metagenomes</taxon>
        <taxon>organismal metagenomes</taxon>
    </lineage>
</organism>
<dbReference type="EMBL" id="MN740857">
    <property type="protein sequence ID" value="QHU15445.1"/>
    <property type="molecule type" value="Genomic_DNA"/>
</dbReference>
<feature type="transmembrane region" description="Helical" evidence="1">
    <location>
        <begin position="78"/>
        <end position="98"/>
    </location>
</feature>
<feature type="transmembrane region" description="Helical" evidence="1">
    <location>
        <begin position="49"/>
        <end position="71"/>
    </location>
</feature>
<reference evidence="2" key="1">
    <citation type="journal article" date="2020" name="Nature">
        <title>Giant virus diversity and host interactions through global metagenomics.</title>
        <authorList>
            <person name="Schulz F."/>
            <person name="Roux S."/>
            <person name="Paez-Espino D."/>
            <person name="Jungbluth S."/>
            <person name="Walsh D.A."/>
            <person name="Denef V.J."/>
            <person name="McMahon K.D."/>
            <person name="Konstantinidis K.T."/>
            <person name="Eloe-Fadrosh E.A."/>
            <person name="Kyrpides N.C."/>
            <person name="Woyke T."/>
        </authorList>
    </citation>
    <scope>NUCLEOTIDE SEQUENCE</scope>
    <source>
        <strain evidence="2">GVMAG-S-1103017-68</strain>
    </source>
</reference>